<evidence type="ECO:0000256" key="1">
    <source>
        <dbReference type="SAM" id="MobiDB-lite"/>
    </source>
</evidence>
<comment type="caution">
    <text evidence="2">The sequence shown here is derived from an EMBL/GenBank/DDBJ whole genome shotgun (WGS) entry which is preliminary data.</text>
</comment>
<evidence type="ECO:0000313" key="2">
    <source>
        <dbReference type="EMBL" id="KAF7385980.1"/>
    </source>
</evidence>
<feature type="compositionally biased region" description="Polar residues" evidence="1">
    <location>
        <begin position="54"/>
        <end position="65"/>
    </location>
</feature>
<dbReference type="Proteomes" id="UP000614350">
    <property type="component" value="Unassembled WGS sequence"/>
</dbReference>
<gene>
    <name evidence="2" type="ORF">HZH66_011822</name>
</gene>
<feature type="compositionally biased region" description="Acidic residues" evidence="1">
    <location>
        <begin position="30"/>
        <end position="45"/>
    </location>
</feature>
<dbReference type="AlphaFoldDB" id="A0A834MUT0"/>
<sequence length="183" mass="20211">MEEVGTSTTNVLGVCVARAPPMVTEAFQLIEEEEEEENDEDEEDERSEKPPSGIFSSVVTQKVASPTQTGEQTIVQIPPYFMITHVQTALRKAGNYDKTGRARKNMLSVANEKVRWKERNQRKNSELLSTQGGQSSISETNAVGLYREKYQAPELESNPTYMRLRGANSVAGAPVKGISQCVA</sequence>
<proteinExistence type="predicted"/>
<evidence type="ECO:0000313" key="3">
    <source>
        <dbReference type="Proteomes" id="UP000614350"/>
    </source>
</evidence>
<keyword evidence="3" id="KW-1185">Reference proteome</keyword>
<name>A0A834MUT0_VESVU</name>
<organism evidence="2 3">
    <name type="scientific">Vespula vulgaris</name>
    <name type="common">Yellow jacket</name>
    <name type="synonym">Wasp</name>
    <dbReference type="NCBI Taxonomy" id="7454"/>
    <lineage>
        <taxon>Eukaryota</taxon>
        <taxon>Metazoa</taxon>
        <taxon>Ecdysozoa</taxon>
        <taxon>Arthropoda</taxon>
        <taxon>Hexapoda</taxon>
        <taxon>Insecta</taxon>
        <taxon>Pterygota</taxon>
        <taxon>Neoptera</taxon>
        <taxon>Endopterygota</taxon>
        <taxon>Hymenoptera</taxon>
        <taxon>Apocrita</taxon>
        <taxon>Aculeata</taxon>
        <taxon>Vespoidea</taxon>
        <taxon>Vespidae</taxon>
        <taxon>Vespinae</taxon>
        <taxon>Vespula</taxon>
    </lineage>
</organism>
<accession>A0A834MUT0</accession>
<reference evidence="2" key="1">
    <citation type="journal article" date="2020" name="G3 (Bethesda)">
        <title>High-Quality Assemblies for Three Invasive Social Wasps from the &lt;i&gt;Vespula&lt;/i&gt; Genus.</title>
        <authorList>
            <person name="Harrop T.W.R."/>
            <person name="Guhlin J."/>
            <person name="McLaughlin G.M."/>
            <person name="Permina E."/>
            <person name="Stockwell P."/>
            <person name="Gilligan J."/>
            <person name="Le Lec M.F."/>
            <person name="Gruber M.A.M."/>
            <person name="Quinn O."/>
            <person name="Lovegrove M."/>
            <person name="Duncan E.J."/>
            <person name="Remnant E.J."/>
            <person name="Van Eeckhoven J."/>
            <person name="Graham B."/>
            <person name="Knapp R.A."/>
            <person name="Langford K.W."/>
            <person name="Kronenberg Z."/>
            <person name="Press M.O."/>
            <person name="Eacker S.M."/>
            <person name="Wilson-Rankin E.E."/>
            <person name="Purcell J."/>
            <person name="Lester P.J."/>
            <person name="Dearden P.K."/>
        </authorList>
    </citation>
    <scope>NUCLEOTIDE SEQUENCE</scope>
    <source>
        <strain evidence="2">Marl-1</strain>
    </source>
</reference>
<protein>
    <submittedName>
        <fullName evidence="2">Uncharacterized protein</fullName>
    </submittedName>
</protein>
<feature type="region of interest" description="Disordered" evidence="1">
    <location>
        <begin position="30"/>
        <end position="65"/>
    </location>
</feature>
<dbReference type="EMBL" id="JACSEA010000014">
    <property type="protein sequence ID" value="KAF7385980.1"/>
    <property type="molecule type" value="Genomic_DNA"/>
</dbReference>